<keyword evidence="3" id="KW-1185">Reference proteome</keyword>
<dbReference type="KEGG" id="thes:FHQ07_11870"/>
<reference evidence="2 3" key="1">
    <citation type="submission" date="2019-06" db="EMBL/GenBank/DDBJ databases">
        <title>Thermomonas aquatica sp. nov., isolated from an industrial wastewater treatment plant.</title>
        <authorList>
            <person name="Jeon J.H."/>
            <person name="Park D.-S."/>
        </authorList>
    </citation>
    <scope>NUCLEOTIDE SEQUENCE [LARGE SCALE GENOMIC DNA]</scope>
    <source>
        <strain evidence="2 3">SY21</strain>
    </source>
</reference>
<dbReference type="EMBL" id="CP040871">
    <property type="protein sequence ID" value="QDA57956.1"/>
    <property type="molecule type" value="Genomic_DNA"/>
</dbReference>
<protein>
    <submittedName>
        <fullName evidence="2">Nuclear transport factor 2 family protein</fullName>
    </submittedName>
</protein>
<dbReference type="Proteomes" id="UP000308149">
    <property type="component" value="Chromosome"/>
</dbReference>
<dbReference type="InterPro" id="IPR037401">
    <property type="entry name" value="SnoaL-like"/>
</dbReference>
<evidence type="ECO:0000313" key="3">
    <source>
        <dbReference type="Proteomes" id="UP000308149"/>
    </source>
</evidence>
<evidence type="ECO:0000313" key="2">
    <source>
        <dbReference type="EMBL" id="QDA57956.1"/>
    </source>
</evidence>
<proteinExistence type="predicted"/>
<gene>
    <name evidence="2" type="ORF">FHQ07_11870</name>
</gene>
<dbReference type="AlphaFoldDB" id="A0A5B7ZTV9"/>
<evidence type="ECO:0000259" key="1">
    <source>
        <dbReference type="Pfam" id="PF13474"/>
    </source>
</evidence>
<dbReference type="InterPro" id="IPR032710">
    <property type="entry name" value="NTF2-like_dom_sf"/>
</dbReference>
<sequence>MSARRSGWRNSTRSCADSLRPCTHACRSPRFPPAAAAARQHDAAAPVAGIPHPRRTAMKLRPLAACLSIAFAALPPLAVSAQDAAPVAGAYTQAQAKQDIGKVVEAFRTAIIDKDKPKFLALFPANGPVAWQSVIGDDNLRHMRLNKPETGKARYNAKYSHLGFIDNIVSEQERSEETFDDIRIDTDGEVAAVSFDYRFLSDGKETNRGQESWSLVRTDEGWKIVSVVWSMHWPIKPAT</sequence>
<dbReference type="Pfam" id="PF13474">
    <property type="entry name" value="SnoaL_3"/>
    <property type="match status" value="1"/>
</dbReference>
<dbReference type="SUPFAM" id="SSF54427">
    <property type="entry name" value="NTF2-like"/>
    <property type="match status" value="1"/>
</dbReference>
<organism evidence="2 3">
    <name type="scientific">Thermomonas aquatica</name>
    <dbReference type="NCBI Taxonomy" id="2202149"/>
    <lineage>
        <taxon>Bacteria</taxon>
        <taxon>Pseudomonadati</taxon>
        <taxon>Pseudomonadota</taxon>
        <taxon>Gammaproteobacteria</taxon>
        <taxon>Lysobacterales</taxon>
        <taxon>Lysobacteraceae</taxon>
        <taxon>Thermomonas</taxon>
    </lineage>
</organism>
<feature type="domain" description="SnoaL-like" evidence="1">
    <location>
        <begin position="163"/>
        <end position="231"/>
    </location>
</feature>
<dbReference type="Gene3D" id="3.10.450.50">
    <property type="match status" value="1"/>
</dbReference>
<dbReference type="OrthoDB" id="118519at2"/>
<name>A0A5B7ZTV9_9GAMM</name>
<accession>A0A5B7ZTV9</accession>